<dbReference type="Gene3D" id="3.90.550.10">
    <property type="entry name" value="Spore Coat Polysaccharide Biosynthesis Protein SpsA, Chain A"/>
    <property type="match status" value="1"/>
</dbReference>
<evidence type="ECO:0000256" key="1">
    <source>
        <dbReference type="ARBA" id="ARBA00006739"/>
    </source>
</evidence>
<name>A0A1U7EUN1_NATPD</name>
<comment type="similarity">
    <text evidence="1">Belongs to the glycosyltransferase 2 family.</text>
</comment>
<organism evidence="5 6">
    <name type="scientific">Natronomonas pharaonis (strain ATCC 35678 / DSM 2160 / CIP 103997 / JCM 8858 / NBRC 14720 / NCIMB 2260 / Gabara)</name>
    <name type="common">Halobacterium pharaonis</name>
    <dbReference type="NCBI Taxonomy" id="348780"/>
    <lineage>
        <taxon>Archaea</taxon>
        <taxon>Methanobacteriati</taxon>
        <taxon>Methanobacteriota</taxon>
        <taxon>Stenosarchaea group</taxon>
        <taxon>Halobacteria</taxon>
        <taxon>Halobacteriales</taxon>
        <taxon>Natronomonadaceae</taxon>
        <taxon>Natronomonas</taxon>
    </lineage>
</organism>
<dbReference type="PANTHER" id="PTHR43179:SF12">
    <property type="entry name" value="GALACTOFURANOSYLTRANSFERASE GLFT2"/>
    <property type="match status" value="1"/>
</dbReference>
<dbReference type="EnsemblBacteria" id="CAI48681">
    <property type="protein sequence ID" value="CAI48681"/>
    <property type="gene ID" value="NP_1180A"/>
</dbReference>
<keyword evidence="2 5" id="KW-0328">Glycosyltransferase</keyword>
<dbReference type="STRING" id="348780.NP_1180A"/>
<dbReference type="InterPro" id="IPR001173">
    <property type="entry name" value="Glyco_trans_2-like"/>
</dbReference>
<accession>A0A1U7EUN1</accession>
<evidence type="ECO:0000256" key="2">
    <source>
        <dbReference type="ARBA" id="ARBA00022676"/>
    </source>
</evidence>
<dbReference type="KEGG" id="nph:NP_1180A"/>
<dbReference type="EC" id="2.4.-.-" evidence="5"/>
<sequence length="299" mass="32118">MEVSVVVPTLNDREELRGCLDALAAESPAEVVVVNGPSTDGTSGMVRDRDDVAVLVEVDDRNVNAARNAGLDRARGDVVAFVNPSLTVESGWHGAVVDALSDADAVTGPTHEQLQAGVATDTAESRRIRGRTVTYFNGGNVAFTDETLEDIDGFDERLDVGGARDAAHRIAGVDREVAWSAEMCVAREAAADGGRTERGWRSRYRSLTYRLAKNYGPHPTVVIRTLRHALDDAASAFRDVARGDAKPTVWLGNGRDVAVGGVSGFTDGLRARYADRSPARNPAGWSDRTDRAVAVYDRR</sequence>
<evidence type="ECO:0000256" key="3">
    <source>
        <dbReference type="ARBA" id="ARBA00022679"/>
    </source>
</evidence>
<proteinExistence type="inferred from homology"/>
<dbReference type="Proteomes" id="UP000002698">
    <property type="component" value="Chromosome"/>
</dbReference>
<dbReference type="RefSeq" id="WP_011322317.1">
    <property type="nucleotide sequence ID" value="NC_007426.1"/>
</dbReference>
<evidence type="ECO:0000259" key="4">
    <source>
        <dbReference type="Pfam" id="PF00535"/>
    </source>
</evidence>
<dbReference type="InterPro" id="IPR029044">
    <property type="entry name" value="Nucleotide-diphossugar_trans"/>
</dbReference>
<dbReference type="Pfam" id="PF00535">
    <property type="entry name" value="Glycos_transf_2"/>
    <property type="match status" value="1"/>
</dbReference>
<dbReference type="SUPFAM" id="SSF53448">
    <property type="entry name" value="Nucleotide-diphospho-sugar transferases"/>
    <property type="match status" value="1"/>
</dbReference>
<evidence type="ECO:0000313" key="6">
    <source>
        <dbReference type="Proteomes" id="UP000002698"/>
    </source>
</evidence>
<dbReference type="eggNOG" id="arCOG01388">
    <property type="taxonomic scope" value="Archaea"/>
</dbReference>
<keyword evidence="3 5" id="KW-0808">Transferase</keyword>
<dbReference type="EMBL" id="CR936257">
    <property type="protein sequence ID" value="CAI48681.1"/>
    <property type="molecule type" value="Genomic_DNA"/>
</dbReference>
<reference evidence="5 6" key="1">
    <citation type="journal article" date="2005" name="Genome Res.">
        <title>Living with two extremes: conclusions from the genome sequence of Natronomonas pharaonis.</title>
        <authorList>
            <person name="Falb M."/>
            <person name="Pfeiffer F."/>
            <person name="Palm P."/>
            <person name="Rodewald K."/>
            <person name="Hickmann V."/>
            <person name="Tittor J."/>
            <person name="Oesterhelt D."/>
        </authorList>
    </citation>
    <scope>NUCLEOTIDE SEQUENCE [LARGE SCALE GENOMIC DNA]</scope>
    <source>
        <strain evidence="6">ATCC 35678 / DSM 2160 / CIP 103997 / JCM 8858 / NBRC 14720 / NCIMB 2260 / Gabara</strain>
    </source>
</reference>
<dbReference type="AlphaFoldDB" id="A0A1U7EUN1"/>
<dbReference type="GO" id="GO:0016757">
    <property type="term" value="F:glycosyltransferase activity"/>
    <property type="evidence" value="ECO:0007669"/>
    <property type="project" value="UniProtKB-KW"/>
</dbReference>
<feature type="domain" description="Glycosyltransferase 2-like" evidence="4">
    <location>
        <begin position="4"/>
        <end position="110"/>
    </location>
</feature>
<dbReference type="GeneID" id="3701077"/>
<protein>
    <submittedName>
        <fullName evidence="5">Probable glycosyltransferase, type 2</fullName>
        <ecNumber evidence="5">2.4.-.-</ecNumber>
    </submittedName>
</protein>
<evidence type="ECO:0000313" key="5">
    <source>
        <dbReference type="EMBL" id="CAI48681.1"/>
    </source>
</evidence>
<dbReference type="OrthoDB" id="196370at2157"/>
<keyword evidence="6" id="KW-1185">Reference proteome</keyword>
<dbReference type="PANTHER" id="PTHR43179">
    <property type="entry name" value="RHAMNOSYLTRANSFERASE WBBL"/>
    <property type="match status" value="1"/>
</dbReference>
<dbReference type="HOGENOM" id="CLU_077872_0_0_2"/>
<gene>
    <name evidence="5" type="primary">gtl4</name>
    <name evidence="5" type="ordered locus">NP_1180A</name>
</gene>